<evidence type="ECO:0000256" key="2">
    <source>
        <dbReference type="SAM" id="Phobius"/>
    </source>
</evidence>
<evidence type="ECO:0000256" key="1">
    <source>
        <dbReference type="SAM" id="MobiDB-lite"/>
    </source>
</evidence>
<name>A0ABR3FJD6_9AGAR</name>
<dbReference type="EMBL" id="JBAHYK010000299">
    <property type="protein sequence ID" value="KAL0575486.1"/>
    <property type="molecule type" value="Genomic_DNA"/>
</dbReference>
<dbReference type="InterPro" id="IPR036322">
    <property type="entry name" value="WD40_repeat_dom_sf"/>
</dbReference>
<dbReference type="InterPro" id="IPR001680">
    <property type="entry name" value="WD40_rpt"/>
</dbReference>
<dbReference type="SUPFAM" id="SSF50978">
    <property type="entry name" value="WD40 repeat-like"/>
    <property type="match status" value="1"/>
</dbReference>
<evidence type="ECO:0000313" key="4">
    <source>
        <dbReference type="Proteomes" id="UP001465976"/>
    </source>
</evidence>
<dbReference type="SMART" id="SM00320">
    <property type="entry name" value="WD40"/>
    <property type="match status" value="2"/>
</dbReference>
<dbReference type="Proteomes" id="UP001465976">
    <property type="component" value="Unassembled WGS sequence"/>
</dbReference>
<gene>
    <name evidence="3" type="ORF">V5O48_006490</name>
</gene>
<evidence type="ECO:0008006" key="5">
    <source>
        <dbReference type="Google" id="ProtNLM"/>
    </source>
</evidence>
<feature type="region of interest" description="Disordered" evidence="1">
    <location>
        <begin position="435"/>
        <end position="468"/>
    </location>
</feature>
<reference evidence="3 4" key="1">
    <citation type="submission" date="2024-02" db="EMBL/GenBank/DDBJ databases">
        <title>A draft genome for the cacao thread blight pathogen Marasmius crinis-equi.</title>
        <authorList>
            <person name="Cohen S.P."/>
            <person name="Baruah I.K."/>
            <person name="Amoako-Attah I."/>
            <person name="Bukari Y."/>
            <person name="Meinhardt L.W."/>
            <person name="Bailey B.A."/>
        </authorList>
    </citation>
    <scope>NUCLEOTIDE SEQUENCE [LARGE SCALE GENOMIC DNA]</scope>
    <source>
        <strain evidence="3 4">GH-76</strain>
    </source>
</reference>
<keyword evidence="2" id="KW-1133">Transmembrane helix</keyword>
<evidence type="ECO:0000313" key="3">
    <source>
        <dbReference type="EMBL" id="KAL0575486.1"/>
    </source>
</evidence>
<feature type="compositionally biased region" description="Low complexity" evidence="1">
    <location>
        <begin position="435"/>
        <end position="444"/>
    </location>
</feature>
<feature type="compositionally biased region" description="Low complexity" evidence="1">
    <location>
        <begin position="453"/>
        <end position="468"/>
    </location>
</feature>
<keyword evidence="4" id="KW-1185">Reference proteome</keyword>
<dbReference type="InterPro" id="IPR015943">
    <property type="entry name" value="WD40/YVTN_repeat-like_dom_sf"/>
</dbReference>
<dbReference type="Gene3D" id="2.130.10.10">
    <property type="entry name" value="YVTN repeat-like/Quinoprotein amine dehydrogenase"/>
    <property type="match status" value="2"/>
</dbReference>
<keyword evidence="2" id="KW-0472">Membrane</keyword>
<organism evidence="3 4">
    <name type="scientific">Marasmius crinis-equi</name>
    <dbReference type="NCBI Taxonomy" id="585013"/>
    <lineage>
        <taxon>Eukaryota</taxon>
        <taxon>Fungi</taxon>
        <taxon>Dikarya</taxon>
        <taxon>Basidiomycota</taxon>
        <taxon>Agaricomycotina</taxon>
        <taxon>Agaricomycetes</taxon>
        <taxon>Agaricomycetidae</taxon>
        <taxon>Agaricales</taxon>
        <taxon>Marasmiineae</taxon>
        <taxon>Marasmiaceae</taxon>
        <taxon>Marasmius</taxon>
    </lineage>
</organism>
<proteinExistence type="predicted"/>
<accession>A0ABR3FJD6</accession>
<feature type="transmembrane region" description="Helical" evidence="2">
    <location>
        <begin position="401"/>
        <end position="420"/>
    </location>
</feature>
<comment type="caution">
    <text evidence="3">The sequence shown here is derived from an EMBL/GenBank/DDBJ whole genome shotgun (WGS) entry which is preliminary data.</text>
</comment>
<sequence>MSTPPSQNPNFELFATLQGARDAVLSVGFSSQAKFISATGFNGVNIWSLDTLLPVVLPRKGSLPTKSRYIYSASAWVFFENDCRHVLLLGSLEGEIVAWDWNDKREVFEPTRPAVSTGQSQITSIDVFQPSFGGRARVAVGHESCQVSVWKLPPEGAFVMIFNIDLGFIPRTVIFDCLTNRIFAFAMTGSRVIQLSSKSGKVTWSNDAVPATMSVFSKSLCCLLPMLILKLSGFAALHQASEQIALSTARDLRTFRFPTCQHLQTLESSPPVVRFPKQIAFTPQGDCLVAGTDSGKAVVYEIKSGKAIQSLDYPKGGLVQTVTTCGWGESCYVAIAGSASQQTSEVIIWRKKVKPSTSSIRSGGDPAFRVNEGDVLDTDSRLKAVVPTCQASGSPSKLSRIVGLFILACAIGLISVYSMGYSRDPKAQIRTIVLQGRRSSSQSEQRQDPPRNSISEPSSRIGSSLEIL</sequence>
<protein>
    <recommendedName>
        <fullName evidence="5">WD40 repeat-like protein</fullName>
    </recommendedName>
</protein>
<keyword evidence="2" id="KW-0812">Transmembrane</keyword>